<dbReference type="GO" id="GO:0015074">
    <property type="term" value="P:DNA integration"/>
    <property type="evidence" value="ECO:0007669"/>
    <property type="project" value="InterPro"/>
</dbReference>
<dbReference type="EMBL" id="MJFZ01000009">
    <property type="protein sequence ID" value="RAW42961.1"/>
    <property type="molecule type" value="Genomic_DNA"/>
</dbReference>
<dbReference type="AlphaFoldDB" id="A0A329T2K0"/>
<name>A0A329T2K0_9STRA</name>
<feature type="chain" id="PRO_5016424226" description="Tyr recombinase domain-containing protein" evidence="3">
    <location>
        <begin position="24"/>
        <end position="221"/>
    </location>
</feature>
<proteinExistence type="predicted"/>
<organism evidence="4 5">
    <name type="scientific">Phytophthora cactorum</name>
    <dbReference type="NCBI Taxonomy" id="29920"/>
    <lineage>
        <taxon>Eukaryota</taxon>
        <taxon>Sar</taxon>
        <taxon>Stramenopiles</taxon>
        <taxon>Oomycota</taxon>
        <taxon>Peronosporomycetes</taxon>
        <taxon>Peronosporales</taxon>
        <taxon>Peronosporaceae</taxon>
        <taxon>Phytophthora</taxon>
    </lineage>
</organism>
<protein>
    <recommendedName>
        <fullName evidence="6">Tyr recombinase domain-containing protein</fullName>
    </recommendedName>
</protein>
<dbReference type="Gene3D" id="1.10.443.10">
    <property type="entry name" value="Intergrase catalytic core"/>
    <property type="match status" value="1"/>
</dbReference>
<dbReference type="SUPFAM" id="SSF56349">
    <property type="entry name" value="DNA breaking-rejoining enzymes"/>
    <property type="match status" value="1"/>
</dbReference>
<evidence type="ECO:0008006" key="6">
    <source>
        <dbReference type="Google" id="ProtNLM"/>
    </source>
</evidence>
<dbReference type="GO" id="GO:0003677">
    <property type="term" value="F:DNA binding"/>
    <property type="evidence" value="ECO:0007669"/>
    <property type="project" value="InterPro"/>
</dbReference>
<evidence type="ECO:0000256" key="3">
    <source>
        <dbReference type="SAM" id="SignalP"/>
    </source>
</evidence>
<comment type="caution">
    <text evidence="4">The sequence shown here is derived from an EMBL/GenBank/DDBJ whole genome shotgun (WGS) entry which is preliminary data.</text>
</comment>
<evidence type="ECO:0000313" key="4">
    <source>
        <dbReference type="EMBL" id="RAW42961.1"/>
    </source>
</evidence>
<evidence type="ECO:0000256" key="1">
    <source>
        <dbReference type="ARBA" id="ARBA00023172"/>
    </source>
</evidence>
<feature type="signal peptide" evidence="3">
    <location>
        <begin position="1"/>
        <end position="23"/>
    </location>
</feature>
<dbReference type="VEuPathDB" id="FungiDB:PC110_g879"/>
<evidence type="ECO:0000313" key="5">
    <source>
        <dbReference type="Proteomes" id="UP000251314"/>
    </source>
</evidence>
<keyword evidence="3" id="KW-0732">Signal</keyword>
<dbReference type="InterPro" id="IPR013762">
    <property type="entry name" value="Integrase-like_cat_sf"/>
</dbReference>
<dbReference type="PANTHER" id="PTHR34605">
    <property type="entry name" value="PHAGE_INTEGRASE DOMAIN-CONTAINING PROTEIN"/>
    <property type="match status" value="1"/>
</dbReference>
<keyword evidence="1" id="KW-0233">DNA recombination</keyword>
<keyword evidence="5" id="KW-1185">Reference proteome</keyword>
<dbReference type="Proteomes" id="UP000251314">
    <property type="component" value="Unassembled WGS sequence"/>
</dbReference>
<dbReference type="InterPro" id="IPR011010">
    <property type="entry name" value="DNA_brk_join_enz"/>
</dbReference>
<dbReference type="InterPro" id="IPR052925">
    <property type="entry name" value="Phage_Integrase-like_Recomb"/>
</dbReference>
<accession>A0A329T2K0</accession>
<dbReference type="STRING" id="29920.A0A329T2K0"/>
<feature type="region of interest" description="Disordered" evidence="2">
    <location>
        <begin position="197"/>
        <end position="221"/>
    </location>
</feature>
<dbReference type="GO" id="GO:0006310">
    <property type="term" value="P:DNA recombination"/>
    <property type="evidence" value="ECO:0007669"/>
    <property type="project" value="UniProtKB-KW"/>
</dbReference>
<gene>
    <name evidence="4" type="ORF">PC110_g879</name>
</gene>
<evidence type="ECO:0000256" key="2">
    <source>
        <dbReference type="SAM" id="MobiDB-lite"/>
    </source>
</evidence>
<dbReference type="PANTHER" id="PTHR34605:SF3">
    <property type="entry name" value="P CELL-TYPE AGGLUTINATION PROTEIN MAP4-LIKE-RELATED"/>
    <property type="match status" value="1"/>
</dbReference>
<dbReference type="OrthoDB" id="92990at2759"/>
<reference evidence="4 5" key="1">
    <citation type="submission" date="2018-01" db="EMBL/GenBank/DDBJ databases">
        <title>Draft genome of the strawberry crown rot pathogen Phytophthora cactorum.</title>
        <authorList>
            <person name="Armitage A.D."/>
            <person name="Lysoe E."/>
            <person name="Nellist C.F."/>
            <person name="Harrison R.J."/>
            <person name="Brurberg M.B."/>
        </authorList>
    </citation>
    <scope>NUCLEOTIDE SEQUENCE [LARGE SCALE GENOMIC DNA]</scope>
    <source>
        <strain evidence="4 5">10300</strain>
    </source>
</reference>
<sequence length="221" mass="24002">MSSAQHRVLCGAAVLGFFFCLRGSEFLASRGQRHRYFLEVNDVIVQDSNGSTTQMFATASTVVIILRGSKTDQVGNGIRRTLLKSKRAPVCPVFAALLLQRNATKLNLPENAPICSFSRSKVLSAETMTTVLRRAAKACNINPQKISTHSLRSGGVTTMHTAGVDADTIRNHDRWASDAYSAYVHENTAAVLHLAKRMGTTSSTPKRTDREPGASRAQALV</sequence>